<evidence type="ECO:0000259" key="2">
    <source>
        <dbReference type="PROSITE" id="PS51029"/>
    </source>
</evidence>
<dbReference type="AlphaFoldDB" id="A0AAV4CJ78"/>
<name>A0AAV4CJ78_9GAST</name>
<dbReference type="PROSITE" id="PS51029">
    <property type="entry name" value="MADF"/>
    <property type="match status" value="1"/>
</dbReference>
<dbReference type="InterPro" id="IPR006578">
    <property type="entry name" value="MADF-dom"/>
</dbReference>
<reference evidence="3 4" key="1">
    <citation type="journal article" date="2021" name="Elife">
        <title>Chloroplast acquisition without the gene transfer in kleptoplastic sea slugs, Plakobranchus ocellatus.</title>
        <authorList>
            <person name="Maeda T."/>
            <person name="Takahashi S."/>
            <person name="Yoshida T."/>
            <person name="Shimamura S."/>
            <person name="Takaki Y."/>
            <person name="Nagai Y."/>
            <person name="Toyoda A."/>
            <person name="Suzuki Y."/>
            <person name="Arimoto A."/>
            <person name="Ishii H."/>
            <person name="Satoh N."/>
            <person name="Nishiyama T."/>
            <person name="Hasebe M."/>
            <person name="Maruyama T."/>
            <person name="Minagawa J."/>
            <person name="Obokata J."/>
            <person name="Shigenobu S."/>
        </authorList>
    </citation>
    <scope>NUCLEOTIDE SEQUENCE [LARGE SCALE GENOMIC DNA]</scope>
</reference>
<evidence type="ECO:0000313" key="4">
    <source>
        <dbReference type="Proteomes" id="UP000735302"/>
    </source>
</evidence>
<feature type="domain" description="MADF" evidence="2">
    <location>
        <begin position="25"/>
        <end position="119"/>
    </location>
</feature>
<evidence type="ECO:0000313" key="3">
    <source>
        <dbReference type="EMBL" id="GFO31737.1"/>
    </source>
</evidence>
<dbReference type="Pfam" id="PF10545">
    <property type="entry name" value="MADF_DNA_bdg"/>
    <property type="match status" value="1"/>
</dbReference>
<dbReference type="InterPro" id="IPR039353">
    <property type="entry name" value="TF_Adf1"/>
</dbReference>
<comment type="caution">
    <text evidence="3">The sequence shown here is derived from an EMBL/GenBank/DDBJ whole genome shotgun (WGS) entry which is preliminary data.</text>
</comment>
<proteinExistence type="predicted"/>
<sequence>MRRLAARMPRGKGLVRLKDYGATEALIELVRKYKMIYAPKSAYYRDSRAVAEAWAQITKAMQLPGLTTNEVKVRWRTLRDSYIKKKKELAKISAGDEGNTATVRWKYMSLLGFLDPYILDGSNNRTDGALSSEEEKNLHEMFEMNRFPSKVEPEDASSSASSVHLDLSSIPGDSSYFSNFDKHPQQERKKSCIDTDIELKKSLAELVKVQSRLLEEQCKKENQCCPIMTFFQSCALRAKSLSKAKQGWLQVEVSKLLYDAECSDSGGSTVAVPGSQQGLPLLHALSQPTSSAVAARLENSDAHNYSTEGENGNNCIEHRMTCKALPNHLQNHGSSDSGGGQITHRVQRLPTR</sequence>
<organism evidence="3 4">
    <name type="scientific">Plakobranchus ocellatus</name>
    <dbReference type="NCBI Taxonomy" id="259542"/>
    <lineage>
        <taxon>Eukaryota</taxon>
        <taxon>Metazoa</taxon>
        <taxon>Spiralia</taxon>
        <taxon>Lophotrochozoa</taxon>
        <taxon>Mollusca</taxon>
        <taxon>Gastropoda</taxon>
        <taxon>Heterobranchia</taxon>
        <taxon>Euthyneura</taxon>
        <taxon>Panpulmonata</taxon>
        <taxon>Sacoglossa</taxon>
        <taxon>Placobranchoidea</taxon>
        <taxon>Plakobranchidae</taxon>
        <taxon>Plakobranchus</taxon>
    </lineage>
</organism>
<evidence type="ECO:0000256" key="1">
    <source>
        <dbReference type="SAM" id="MobiDB-lite"/>
    </source>
</evidence>
<feature type="region of interest" description="Disordered" evidence="1">
    <location>
        <begin position="328"/>
        <end position="352"/>
    </location>
</feature>
<dbReference type="Proteomes" id="UP000735302">
    <property type="component" value="Unassembled WGS sequence"/>
</dbReference>
<dbReference type="PANTHER" id="PTHR12243">
    <property type="entry name" value="MADF DOMAIN TRANSCRIPTION FACTOR"/>
    <property type="match status" value="1"/>
</dbReference>
<protein>
    <recommendedName>
        <fullName evidence="2">MADF domain-containing protein</fullName>
    </recommendedName>
</protein>
<keyword evidence="4" id="KW-1185">Reference proteome</keyword>
<dbReference type="EMBL" id="BLXT01006426">
    <property type="protein sequence ID" value="GFO31737.1"/>
    <property type="molecule type" value="Genomic_DNA"/>
</dbReference>
<accession>A0AAV4CJ78</accession>
<dbReference type="PANTHER" id="PTHR12243:SF67">
    <property type="entry name" value="COREPRESSOR OF PANGOLIN, ISOFORM A-RELATED"/>
    <property type="match status" value="1"/>
</dbReference>
<dbReference type="SMART" id="SM00595">
    <property type="entry name" value="MADF"/>
    <property type="match status" value="1"/>
</dbReference>
<gene>
    <name evidence="3" type="ORF">PoB_005824200</name>
</gene>